<evidence type="ECO:0000256" key="4">
    <source>
        <dbReference type="PROSITE-ProRule" id="PRU00134"/>
    </source>
</evidence>
<evidence type="ECO:0000256" key="2">
    <source>
        <dbReference type="ARBA" id="ARBA00022771"/>
    </source>
</evidence>
<keyword evidence="7" id="KW-1185">Reference proteome</keyword>
<dbReference type="EMBL" id="KL198093">
    <property type="protein sequence ID" value="KDQ08254.1"/>
    <property type="molecule type" value="Genomic_DNA"/>
</dbReference>
<dbReference type="GO" id="GO:0008270">
    <property type="term" value="F:zinc ion binding"/>
    <property type="evidence" value="ECO:0007669"/>
    <property type="project" value="UniProtKB-KW"/>
</dbReference>
<dbReference type="SUPFAM" id="SSF144232">
    <property type="entry name" value="HIT/MYND zinc finger-like"/>
    <property type="match status" value="1"/>
</dbReference>
<dbReference type="AlphaFoldDB" id="A0A067LYD3"/>
<dbReference type="HOGENOM" id="CLU_076640_1_0_1"/>
<evidence type="ECO:0000259" key="5">
    <source>
        <dbReference type="PROSITE" id="PS50865"/>
    </source>
</evidence>
<dbReference type="Proteomes" id="UP000027195">
    <property type="component" value="Unassembled WGS sequence"/>
</dbReference>
<evidence type="ECO:0000256" key="1">
    <source>
        <dbReference type="ARBA" id="ARBA00022723"/>
    </source>
</evidence>
<evidence type="ECO:0000313" key="7">
    <source>
        <dbReference type="Proteomes" id="UP000027195"/>
    </source>
</evidence>
<dbReference type="PROSITE" id="PS50865">
    <property type="entry name" value="ZF_MYND_2"/>
    <property type="match status" value="1"/>
</dbReference>
<accession>A0A067LYD3</accession>
<proteinExistence type="predicted"/>
<evidence type="ECO:0000256" key="3">
    <source>
        <dbReference type="ARBA" id="ARBA00022833"/>
    </source>
</evidence>
<keyword evidence="3" id="KW-0862">Zinc</keyword>
<dbReference type="InterPro" id="IPR002893">
    <property type="entry name" value="Znf_MYND"/>
</dbReference>
<feature type="domain" description="MYND-type" evidence="5">
    <location>
        <begin position="227"/>
        <end position="266"/>
    </location>
</feature>
<dbReference type="OrthoDB" id="432970at2759"/>
<keyword evidence="1" id="KW-0479">Metal-binding</keyword>
<protein>
    <recommendedName>
        <fullName evidence="5">MYND-type domain-containing protein</fullName>
    </recommendedName>
</protein>
<dbReference type="Pfam" id="PF01753">
    <property type="entry name" value="zf-MYND"/>
    <property type="match status" value="1"/>
</dbReference>
<keyword evidence="2 4" id="KW-0863">Zinc-finger</keyword>
<name>A0A067LYD3_BOTB1</name>
<dbReference type="InParanoid" id="A0A067LYD3"/>
<reference evidence="7" key="1">
    <citation type="journal article" date="2014" name="Proc. Natl. Acad. Sci. U.S.A.">
        <title>Extensive sampling of basidiomycete genomes demonstrates inadequacy of the white-rot/brown-rot paradigm for wood decay fungi.</title>
        <authorList>
            <person name="Riley R."/>
            <person name="Salamov A.A."/>
            <person name="Brown D.W."/>
            <person name="Nagy L.G."/>
            <person name="Floudas D."/>
            <person name="Held B.W."/>
            <person name="Levasseur A."/>
            <person name="Lombard V."/>
            <person name="Morin E."/>
            <person name="Otillar R."/>
            <person name="Lindquist E.A."/>
            <person name="Sun H."/>
            <person name="LaButti K.M."/>
            <person name="Schmutz J."/>
            <person name="Jabbour D."/>
            <person name="Luo H."/>
            <person name="Baker S.E."/>
            <person name="Pisabarro A.G."/>
            <person name="Walton J.D."/>
            <person name="Blanchette R.A."/>
            <person name="Henrissat B."/>
            <person name="Martin F."/>
            <person name="Cullen D."/>
            <person name="Hibbett D.S."/>
            <person name="Grigoriev I.V."/>
        </authorList>
    </citation>
    <scope>NUCLEOTIDE SEQUENCE [LARGE SCALE GENOMIC DNA]</scope>
    <source>
        <strain evidence="7">FD-172 SS1</strain>
    </source>
</reference>
<evidence type="ECO:0000313" key="6">
    <source>
        <dbReference type="EMBL" id="KDQ08254.1"/>
    </source>
</evidence>
<sequence>MAANLREFPGITAPVTAATLMEAAQLDPELTRSDDGDEEFERMPVVRIKRQLGLLQVPAMAPLQIIVHHELAAKHLPTLMRMYRDSSIPNNAAMMLINSVSHTPYFVRFLQLAENADVCVIHARRTAYATFSAVPPHDLADTVAETCQFLSTLLVLQNTVGLAAEDKLALTRKLRAWSQQYRNKFAEEVSERALMLLGPRVGETASIVNVVRTQLEKGISHCKARNCDLTGQNNGGELLMCSKCRTVRYCGAQHQRQDWPSHKKVCFTPAF</sequence>
<dbReference type="Gene3D" id="6.10.140.2220">
    <property type="match status" value="1"/>
</dbReference>
<organism evidence="6 7">
    <name type="scientific">Botryobasidium botryosum (strain FD-172 SS1)</name>
    <dbReference type="NCBI Taxonomy" id="930990"/>
    <lineage>
        <taxon>Eukaryota</taxon>
        <taxon>Fungi</taxon>
        <taxon>Dikarya</taxon>
        <taxon>Basidiomycota</taxon>
        <taxon>Agaricomycotina</taxon>
        <taxon>Agaricomycetes</taxon>
        <taxon>Cantharellales</taxon>
        <taxon>Botryobasidiaceae</taxon>
        <taxon>Botryobasidium</taxon>
    </lineage>
</organism>
<gene>
    <name evidence="6" type="ORF">BOTBODRAFT_38086</name>
</gene>